<dbReference type="KEGG" id="blep:AL038_12560"/>
<evidence type="ECO:0000313" key="8">
    <source>
        <dbReference type="Proteomes" id="UP000234271"/>
    </source>
</evidence>
<evidence type="ECO:0000256" key="3">
    <source>
        <dbReference type="ARBA" id="ARBA00023004"/>
    </source>
</evidence>
<dbReference type="PROSITE" id="PS51007">
    <property type="entry name" value="CYTC"/>
    <property type="match status" value="1"/>
</dbReference>
<dbReference type="InterPro" id="IPR009056">
    <property type="entry name" value="Cyt_c-like_dom"/>
</dbReference>
<evidence type="ECO:0000256" key="1">
    <source>
        <dbReference type="ARBA" id="ARBA00022617"/>
    </source>
</evidence>
<proteinExistence type="predicted"/>
<name>A0A2N9YFI2_9GAMM</name>
<dbReference type="EMBL" id="CP018889">
    <property type="protein sequence ID" value="AUI69291.1"/>
    <property type="molecule type" value="Genomic_DNA"/>
</dbReference>
<evidence type="ECO:0000259" key="6">
    <source>
        <dbReference type="PROSITE" id="PS51007"/>
    </source>
</evidence>
<dbReference type="GO" id="GO:0046872">
    <property type="term" value="F:metal ion binding"/>
    <property type="evidence" value="ECO:0007669"/>
    <property type="project" value="UniProtKB-KW"/>
</dbReference>
<dbReference type="AlphaFoldDB" id="A0A2N9YFI2"/>
<dbReference type="SUPFAM" id="SSF46626">
    <property type="entry name" value="Cytochrome c"/>
    <property type="match status" value="1"/>
</dbReference>
<dbReference type="RefSeq" id="WP_062153335.1">
    <property type="nucleotide sequence ID" value="NZ_CP012373.2"/>
</dbReference>
<feature type="chain" id="PRO_5014847978" description="Cytochrome c domain-containing protein" evidence="5">
    <location>
        <begin position="19"/>
        <end position="249"/>
    </location>
</feature>
<dbReference type="GO" id="GO:0009055">
    <property type="term" value="F:electron transfer activity"/>
    <property type="evidence" value="ECO:0007669"/>
    <property type="project" value="InterPro"/>
</dbReference>
<evidence type="ECO:0000256" key="4">
    <source>
        <dbReference type="PROSITE-ProRule" id="PRU00433"/>
    </source>
</evidence>
<dbReference type="InterPro" id="IPR036909">
    <property type="entry name" value="Cyt_c-like_dom_sf"/>
</dbReference>
<organism evidence="7 8">
    <name type="scientific">Beggiatoa leptomitoformis</name>
    <dbReference type="NCBI Taxonomy" id="288004"/>
    <lineage>
        <taxon>Bacteria</taxon>
        <taxon>Pseudomonadati</taxon>
        <taxon>Pseudomonadota</taxon>
        <taxon>Gammaproteobacteria</taxon>
        <taxon>Thiotrichales</taxon>
        <taxon>Thiotrichaceae</taxon>
        <taxon>Beggiatoa</taxon>
    </lineage>
</organism>
<keyword evidence="5" id="KW-0732">Signal</keyword>
<protein>
    <recommendedName>
        <fullName evidence="6">Cytochrome c domain-containing protein</fullName>
    </recommendedName>
</protein>
<evidence type="ECO:0000256" key="2">
    <source>
        <dbReference type="ARBA" id="ARBA00022723"/>
    </source>
</evidence>
<sequence length="249" mass="27680">MLRHLIYFSLLISLPVFAENQLITPDTILYQTDTPLSAYINLPTVYQGDLYLATLLSDQQLYFLTAQSGLQITPTPFYTNQSFQGLTEILSLNIADIPAGIYPLYQVITATNQSPLDATNWLTPLNIIAFSIGLPPHITGDYNRDGLADTDCNANGLADDTLGCEQTYLSQTANTNYKKEGRTLYQTYCNNCHGQRFLPAQFAELIRQSISIVPEKQPIIGQLSNRDFDKIAAYINSATSTQCRSVGME</sequence>
<dbReference type="Proteomes" id="UP000234271">
    <property type="component" value="Chromosome"/>
</dbReference>
<gene>
    <name evidence="7" type="ORF">BLE401_11705</name>
</gene>
<evidence type="ECO:0000256" key="5">
    <source>
        <dbReference type="SAM" id="SignalP"/>
    </source>
</evidence>
<reference evidence="8" key="1">
    <citation type="submission" date="2016-12" db="EMBL/GenBank/DDBJ databases">
        <title>Complete Genome Sequence of Beggiatoa leptomitiformis D-401.</title>
        <authorList>
            <person name="Fomenkov A."/>
            <person name="Vincze T."/>
            <person name="Grabovich M."/>
            <person name="Anton B.P."/>
            <person name="Dubinina G."/>
            <person name="Orlova M."/>
            <person name="Belousova E."/>
            <person name="Roberts R.J."/>
        </authorList>
    </citation>
    <scope>NUCLEOTIDE SEQUENCE [LARGE SCALE GENOMIC DNA]</scope>
    <source>
        <strain evidence="8">D-401</strain>
    </source>
</reference>
<keyword evidence="8" id="KW-1185">Reference proteome</keyword>
<keyword evidence="3 4" id="KW-0408">Iron</keyword>
<feature type="domain" description="Cytochrome c" evidence="6">
    <location>
        <begin position="176"/>
        <end position="249"/>
    </location>
</feature>
<evidence type="ECO:0000313" key="7">
    <source>
        <dbReference type="EMBL" id="AUI69291.1"/>
    </source>
</evidence>
<feature type="signal peptide" evidence="5">
    <location>
        <begin position="1"/>
        <end position="18"/>
    </location>
</feature>
<keyword evidence="1 4" id="KW-0349">Heme</keyword>
<dbReference type="GO" id="GO:0020037">
    <property type="term" value="F:heme binding"/>
    <property type="evidence" value="ECO:0007669"/>
    <property type="project" value="InterPro"/>
</dbReference>
<accession>A0A2N9YFI2</accession>
<dbReference type="STRING" id="288004.AL038_12560"/>
<dbReference type="OrthoDB" id="5630168at2"/>
<keyword evidence="2 4" id="KW-0479">Metal-binding</keyword>